<dbReference type="InterPro" id="IPR011006">
    <property type="entry name" value="CheY-like_superfamily"/>
</dbReference>
<dbReference type="InterPro" id="IPR003594">
    <property type="entry name" value="HATPase_dom"/>
</dbReference>
<dbReference type="SUPFAM" id="SSF47384">
    <property type="entry name" value="Homodimeric domain of signal transducing histidine kinase"/>
    <property type="match status" value="1"/>
</dbReference>
<dbReference type="RefSeq" id="WP_142862639.1">
    <property type="nucleotide sequence ID" value="NZ_VJMF01000033.1"/>
</dbReference>
<dbReference type="InterPro" id="IPR008207">
    <property type="entry name" value="Sig_transdc_His_kin_Hpt_dom"/>
</dbReference>
<accession>A0A549SZZ3</accession>
<dbReference type="EC" id="2.7.13.3" evidence="2"/>
<dbReference type="InterPro" id="IPR051315">
    <property type="entry name" value="Bact_Chemotaxis_CheA"/>
</dbReference>
<evidence type="ECO:0000256" key="4">
    <source>
        <dbReference type="ARBA" id="ARBA00022553"/>
    </source>
</evidence>
<dbReference type="CDD" id="cd00088">
    <property type="entry name" value="HPT"/>
    <property type="match status" value="1"/>
</dbReference>
<dbReference type="PANTHER" id="PTHR43395:SF1">
    <property type="entry name" value="CHEMOTAXIS PROTEIN CHEA"/>
    <property type="match status" value="1"/>
</dbReference>
<comment type="function">
    <text evidence="8">Involved in the transmission of sensory signals from the chemoreceptors to the flagellar motors. CheA is autophosphorylated; it can transfer its phosphate group to either CheB or CheY.</text>
</comment>
<dbReference type="Gene3D" id="2.30.30.40">
    <property type="entry name" value="SH3 Domains"/>
    <property type="match status" value="1"/>
</dbReference>
<keyword evidence="4 10" id="KW-0597">Phosphoprotein</keyword>
<dbReference type="SMART" id="SM00448">
    <property type="entry name" value="REC"/>
    <property type="match status" value="1"/>
</dbReference>
<evidence type="ECO:0000313" key="16">
    <source>
        <dbReference type="Proteomes" id="UP000316781"/>
    </source>
</evidence>
<dbReference type="SUPFAM" id="SSF50341">
    <property type="entry name" value="CheW-like"/>
    <property type="match status" value="2"/>
</dbReference>
<dbReference type="InterPro" id="IPR004358">
    <property type="entry name" value="Sig_transdc_His_kin-like_C"/>
</dbReference>
<dbReference type="GO" id="GO:0006935">
    <property type="term" value="P:chemotaxis"/>
    <property type="evidence" value="ECO:0007669"/>
    <property type="project" value="InterPro"/>
</dbReference>
<dbReference type="EMBL" id="VJMF01000033">
    <property type="protein sequence ID" value="TRL35207.1"/>
    <property type="molecule type" value="Genomic_DNA"/>
</dbReference>
<feature type="domain" description="HPt" evidence="14">
    <location>
        <begin position="11"/>
        <end position="114"/>
    </location>
</feature>
<evidence type="ECO:0000259" key="11">
    <source>
        <dbReference type="PROSITE" id="PS50109"/>
    </source>
</evidence>
<evidence type="ECO:0000256" key="7">
    <source>
        <dbReference type="ARBA" id="ARBA00023012"/>
    </source>
</evidence>
<reference evidence="15 16" key="1">
    <citation type="submission" date="2019-07" db="EMBL/GenBank/DDBJ databases">
        <title>Ln-dependent methylotrophs.</title>
        <authorList>
            <person name="Tani A."/>
        </authorList>
    </citation>
    <scope>NUCLEOTIDE SEQUENCE [LARGE SCALE GENOMIC DNA]</scope>
    <source>
        <strain evidence="15 16">SM89A</strain>
    </source>
</reference>
<feature type="domain" description="Response regulatory" evidence="12">
    <location>
        <begin position="732"/>
        <end position="848"/>
    </location>
</feature>
<dbReference type="InterPro" id="IPR037006">
    <property type="entry name" value="CheA-like_homodim_sf"/>
</dbReference>
<dbReference type="InterPro" id="IPR036061">
    <property type="entry name" value="CheW-like_dom_sf"/>
</dbReference>
<dbReference type="Gene3D" id="3.30.565.10">
    <property type="entry name" value="Histidine kinase-like ATPase, C-terminal domain"/>
    <property type="match status" value="1"/>
</dbReference>
<dbReference type="InterPro" id="IPR036890">
    <property type="entry name" value="HATPase_C_sf"/>
</dbReference>
<dbReference type="PROSITE" id="PS50894">
    <property type="entry name" value="HPT"/>
    <property type="match status" value="1"/>
</dbReference>
<dbReference type="FunFam" id="3.30.565.10:FF:000016">
    <property type="entry name" value="Chemotaxis protein CheA, putative"/>
    <property type="match status" value="1"/>
</dbReference>
<evidence type="ECO:0000259" key="13">
    <source>
        <dbReference type="PROSITE" id="PS50851"/>
    </source>
</evidence>
<dbReference type="PROSITE" id="PS50110">
    <property type="entry name" value="RESPONSE_REGULATORY"/>
    <property type="match status" value="1"/>
</dbReference>
<dbReference type="PROSITE" id="PS50851">
    <property type="entry name" value="CHEW"/>
    <property type="match status" value="1"/>
</dbReference>
<keyword evidence="7" id="KW-0902">Two-component regulatory system</keyword>
<gene>
    <name evidence="15" type="ORF">FM996_08480</name>
</gene>
<dbReference type="Pfam" id="PF02518">
    <property type="entry name" value="HATPase_c"/>
    <property type="match status" value="1"/>
</dbReference>
<sequence>MASTLLMRPEIDDAMDELLNDFLVETAEHIDAATMELVCLEKDPSDRALIASLFRHVHTIKGTSGFLKLPRVGRLTHSTEALIGALRDGAPVRASHVTLIFAAVDRLKEILAEMGRSEEEPAGDDEELVVALEDATRRARLGEAEPPAAEIAETDLAAPLAEPRAAQPPNEAHAAGVAHIGETVRVSVNVLDRLMGIVSELVSTRNRLLELSSAWAGGDEAMSSTVQTLSNITSDLQDAVMSARMQPVGRLFSTLPRLVRDLAHDLGKKIVVTTEGSDTELDRQVIELIRAPLTHIIRNSADHGIEPPAERARIGKNETGVITVRAAYDAGQIIIDIADDGRGLDVARIHAKALANGLVGEADISKFTDSELFEFVFTPGFSTADGVTKVSGRGVGMDVVRENIQSIGGSVSLTSRYGRGACVTLRIPLTLAITPALILTSNGSRFAIPQMTVVELVGVGDGFEHAIQYIHDAPVLRLRNDVLPLLDLSTTLALGRPAEEETRDGFVVVLRVGAARFGLLVETIADVQEIVIEPLVSALARLGVFSGQTILGDGSVVLILDPAALLEHGGLQRLAERPAEAATPEAFTPRAEKTRIILVKAGPGPLKALPLSLVLRIEDVPRERLIPSDGAFVMAYRDSLLPIIPATADVSLDRPSSPILVLSGAGQSMGLLIEDIVDVTDEILDLQRESNSPHILGSIQLGGEIVEFLDATYYMRIACPAAVARGVSKRHRILLVDDKAFFRDMLAPILGSAGYEVTTAASAPEALSFLRKGLAVEAVVTDTDMPEMDGYNFARALHELPGLADLPVVALAAQAAPSVLAAAKACGIASVTGKFDRRALIECVGRLLDKADTAPRDLELRIMSELAA</sequence>
<comment type="caution">
    <text evidence="15">The sequence shown here is derived from an EMBL/GenBank/DDBJ whole genome shotgun (WGS) entry which is preliminary data.</text>
</comment>
<dbReference type="PRINTS" id="PR00344">
    <property type="entry name" value="BCTRLSENSOR"/>
</dbReference>
<evidence type="ECO:0000256" key="5">
    <source>
        <dbReference type="ARBA" id="ARBA00022679"/>
    </source>
</evidence>
<organism evidence="15 16">
    <name type="scientific">Methylosinus sporium</name>
    <dbReference type="NCBI Taxonomy" id="428"/>
    <lineage>
        <taxon>Bacteria</taxon>
        <taxon>Pseudomonadati</taxon>
        <taxon>Pseudomonadota</taxon>
        <taxon>Alphaproteobacteria</taxon>
        <taxon>Hyphomicrobiales</taxon>
        <taxon>Methylocystaceae</taxon>
        <taxon>Methylosinus</taxon>
    </lineage>
</organism>
<dbReference type="Pfam" id="PF00072">
    <property type="entry name" value="Response_reg"/>
    <property type="match status" value="1"/>
</dbReference>
<dbReference type="InterPro" id="IPR001789">
    <property type="entry name" value="Sig_transdc_resp-reg_receiver"/>
</dbReference>
<feature type="modified residue" description="4-aspartylphosphate" evidence="10">
    <location>
        <position position="782"/>
    </location>
</feature>
<dbReference type="SMART" id="SM00260">
    <property type="entry name" value="CheW"/>
    <property type="match status" value="1"/>
</dbReference>
<evidence type="ECO:0000256" key="8">
    <source>
        <dbReference type="ARBA" id="ARBA00035100"/>
    </source>
</evidence>
<dbReference type="SMART" id="SM00073">
    <property type="entry name" value="HPT"/>
    <property type="match status" value="1"/>
</dbReference>
<dbReference type="Gene3D" id="1.10.287.560">
    <property type="entry name" value="Histidine kinase CheA-like, homodimeric domain"/>
    <property type="match status" value="1"/>
</dbReference>
<dbReference type="InterPro" id="IPR002545">
    <property type="entry name" value="CheW-lke_dom"/>
</dbReference>
<evidence type="ECO:0000256" key="1">
    <source>
        <dbReference type="ARBA" id="ARBA00000085"/>
    </source>
</evidence>
<dbReference type="SUPFAM" id="SSF52172">
    <property type="entry name" value="CheY-like"/>
    <property type="match status" value="1"/>
</dbReference>
<evidence type="ECO:0000256" key="10">
    <source>
        <dbReference type="PROSITE-ProRule" id="PRU00169"/>
    </source>
</evidence>
<dbReference type="Pfam" id="PF01584">
    <property type="entry name" value="CheW"/>
    <property type="match status" value="1"/>
</dbReference>
<dbReference type="PANTHER" id="PTHR43395">
    <property type="entry name" value="SENSOR HISTIDINE KINASE CHEA"/>
    <property type="match status" value="1"/>
</dbReference>
<keyword evidence="6" id="KW-0418">Kinase</keyword>
<evidence type="ECO:0000256" key="6">
    <source>
        <dbReference type="ARBA" id="ARBA00022777"/>
    </source>
</evidence>
<evidence type="ECO:0000256" key="3">
    <source>
        <dbReference type="ARBA" id="ARBA00021495"/>
    </source>
</evidence>
<feature type="domain" description="CheW-like" evidence="13">
    <location>
        <begin position="433"/>
        <end position="571"/>
    </location>
</feature>
<dbReference type="Pfam" id="PF01627">
    <property type="entry name" value="Hpt"/>
    <property type="match status" value="1"/>
</dbReference>
<dbReference type="InterPro" id="IPR004105">
    <property type="entry name" value="CheA-like_dim"/>
</dbReference>
<dbReference type="SUPFAM" id="SSF47226">
    <property type="entry name" value="Histidine-containing phosphotransfer domain, HPT domain"/>
    <property type="match status" value="1"/>
</dbReference>
<dbReference type="PROSITE" id="PS50109">
    <property type="entry name" value="HIS_KIN"/>
    <property type="match status" value="1"/>
</dbReference>
<dbReference type="Proteomes" id="UP000316781">
    <property type="component" value="Unassembled WGS sequence"/>
</dbReference>
<dbReference type="InterPro" id="IPR005467">
    <property type="entry name" value="His_kinase_dom"/>
</dbReference>
<feature type="domain" description="Histidine kinase" evidence="11">
    <location>
        <begin position="220"/>
        <end position="431"/>
    </location>
</feature>
<dbReference type="SMART" id="SM00387">
    <property type="entry name" value="HATPase_c"/>
    <property type="match status" value="1"/>
</dbReference>
<evidence type="ECO:0000259" key="14">
    <source>
        <dbReference type="PROSITE" id="PS50894"/>
    </source>
</evidence>
<evidence type="ECO:0000256" key="9">
    <source>
        <dbReference type="PROSITE-ProRule" id="PRU00110"/>
    </source>
</evidence>
<dbReference type="SMART" id="SM01231">
    <property type="entry name" value="H-kinase_dim"/>
    <property type="match status" value="1"/>
</dbReference>
<dbReference type="InterPro" id="IPR036641">
    <property type="entry name" value="HPT_dom_sf"/>
</dbReference>
<dbReference type="Pfam" id="PF02895">
    <property type="entry name" value="H-kinase_dim"/>
    <property type="match status" value="1"/>
</dbReference>
<feature type="modified residue" description="Phosphohistidine" evidence="9">
    <location>
        <position position="58"/>
    </location>
</feature>
<proteinExistence type="predicted"/>
<dbReference type="Gene3D" id="3.40.50.2300">
    <property type="match status" value="1"/>
</dbReference>
<dbReference type="InterPro" id="IPR036097">
    <property type="entry name" value="HisK_dim/P_sf"/>
</dbReference>
<dbReference type="Gene3D" id="1.20.120.160">
    <property type="entry name" value="HPT domain"/>
    <property type="match status" value="1"/>
</dbReference>
<dbReference type="GO" id="GO:0000155">
    <property type="term" value="F:phosphorelay sensor kinase activity"/>
    <property type="evidence" value="ECO:0007669"/>
    <property type="project" value="InterPro"/>
</dbReference>
<keyword evidence="5" id="KW-0808">Transferase</keyword>
<dbReference type="GO" id="GO:0005737">
    <property type="term" value="C:cytoplasm"/>
    <property type="evidence" value="ECO:0007669"/>
    <property type="project" value="InterPro"/>
</dbReference>
<evidence type="ECO:0000256" key="2">
    <source>
        <dbReference type="ARBA" id="ARBA00012438"/>
    </source>
</evidence>
<evidence type="ECO:0000313" key="15">
    <source>
        <dbReference type="EMBL" id="TRL35207.1"/>
    </source>
</evidence>
<protein>
    <recommendedName>
        <fullName evidence="3">Chemotaxis protein CheA</fullName>
        <ecNumber evidence="2">2.7.13.3</ecNumber>
    </recommendedName>
</protein>
<dbReference type="AlphaFoldDB" id="A0A549SZZ3"/>
<dbReference type="SUPFAM" id="SSF55874">
    <property type="entry name" value="ATPase domain of HSP90 chaperone/DNA topoisomerase II/histidine kinase"/>
    <property type="match status" value="1"/>
</dbReference>
<comment type="catalytic activity">
    <reaction evidence="1">
        <text>ATP + protein L-histidine = ADP + protein N-phospho-L-histidine.</text>
        <dbReference type="EC" id="2.7.13.3"/>
    </reaction>
</comment>
<name>A0A549SZZ3_METSR</name>
<evidence type="ECO:0000259" key="12">
    <source>
        <dbReference type="PROSITE" id="PS50110"/>
    </source>
</evidence>